<evidence type="ECO:0000313" key="1">
    <source>
        <dbReference type="EMBL" id="TRM64588.1"/>
    </source>
</evidence>
<evidence type="ECO:0008006" key="3">
    <source>
        <dbReference type="Google" id="ProtNLM"/>
    </source>
</evidence>
<keyword evidence="2" id="KW-1185">Reference proteome</keyword>
<dbReference type="EMBL" id="VDMD01000007">
    <property type="protein sequence ID" value="TRM64588.1"/>
    <property type="molecule type" value="Genomic_DNA"/>
</dbReference>
<dbReference type="OrthoDB" id="2788229at2759"/>
<reference evidence="1 2" key="1">
    <citation type="journal article" date="2019" name="New Phytol.">
        <title>Comparative genomics reveals unique wood-decay strategies and fruiting body development in the Schizophyllaceae.</title>
        <authorList>
            <person name="Almasi E."/>
            <person name="Sahu N."/>
            <person name="Krizsan K."/>
            <person name="Balint B."/>
            <person name="Kovacs G.M."/>
            <person name="Kiss B."/>
            <person name="Cseklye J."/>
            <person name="Drula E."/>
            <person name="Henrissat B."/>
            <person name="Nagy I."/>
            <person name="Chovatia M."/>
            <person name="Adam C."/>
            <person name="LaButti K."/>
            <person name="Lipzen A."/>
            <person name="Riley R."/>
            <person name="Grigoriev I.V."/>
            <person name="Nagy L.G."/>
        </authorList>
    </citation>
    <scope>NUCLEOTIDE SEQUENCE [LARGE SCALE GENOMIC DNA]</scope>
    <source>
        <strain evidence="1 2">NL-1724</strain>
    </source>
</reference>
<organism evidence="1 2">
    <name type="scientific">Schizophyllum amplum</name>
    <dbReference type="NCBI Taxonomy" id="97359"/>
    <lineage>
        <taxon>Eukaryota</taxon>
        <taxon>Fungi</taxon>
        <taxon>Dikarya</taxon>
        <taxon>Basidiomycota</taxon>
        <taxon>Agaricomycotina</taxon>
        <taxon>Agaricomycetes</taxon>
        <taxon>Agaricomycetidae</taxon>
        <taxon>Agaricales</taxon>
        <taxon>Schizophyllaceae</taxon>
        <taxon>Schizophyllum</taxon>
    </lineage>
</organism>
<evidence type="ECO:0000313" key="2">
    <source>
        <dbReference type="Proteomes" id="UP000320762"/>
    </source>
</evidence>
<gene>
    <name evidence="1" type="ORF">BD626DRAFT_536506</name>
</gene>
<name>A0A550CIG3_9AGAR</name>
<comment type="caution">
    <text evidence="1">The sequence shown here is derived from an EMBL/GenBank/DDBJ whole genome shotgun (WGS) entry which is preliminary data.</text>
</comment>
<dbReference type="Proteomes" id="UP000320762">
    <property type="component" value="Unassembled WGS sequence"/>
</dbReference>
<protein>
    <recommendedName>
        <fullName evidence="3">F-box domain-containing protein</fullName>
    </recommendedName>
</protein>
<sequence length="402" mass="45269">MSEPLRLPQELNDIILDIVADRDRPSLASCALVHRALLGPSQRRLFRQIAYHALSPSSQQLLATLQGSPHLAEYVQTLLVSDGQPVLGWHLSVSYYDRTDDLREQAGSLITMLPKLRHVLLLWVVSRFESGSSHLRGAYEAHTPRLRDCRLYLRSWRIRDYENPYIGQSTAPARLTSLVITSWHAQTVNDGLRTLMQRSAAFDLSSLDKLRLHANEMNLNVTVEETLVQLLNTCRDTLQHLDITPGMCVSPRLTLARLSRLNTVTMRCVRMWAQHDVHELRGLRALAAVGPLQSLTLTFVLDVKMRQDHRRWRAVDGIIAAEGVQATVGAAVTLVLHWVACEDGDYDQLTRQILENLPHLCARAQVTIQHTDVGDSPYPALRGADILDPFVPFCPLDWTLSA</sequence>
<dbReference type="AlphaFoldDB" id="A0A550CIG3"/>
<accession>A0A550CIG3</accession>
<proteinExistence type="predicted"/>